<evidence type="ECO:0000313" key="7">
    <source>
        <dbReference type="Proteomes" id="UP001107960"/>
    </source>
</evidence>
<dbReference type="Proteomes" id="UP000603715">
    <property type="component" value="Unassembled WGS sequence"/>
</dbReference>
<evidence type="ECO:0000256" key="1">
    <source>
        <dbReference type="ARBA" id="ARBA00022729"/>
    </source>
</evidence>
<dbReference type="Pfam" id="PF18962">
    <property type="entry name" value="Por_Secre_tail"/>
    <property type="match status" value="1"/>
</dbReference>
<evidence type="ECO:0000313" key="4">
    <source>
        <dbReference type="EMBL" id="MBD3903953.1"/>
    </source>
</evidence>
<dbReference type="EMBL" id="JACXXP010000003">
    <property type="protein sequence ID" value="MBD3903953.1"/>
    <property type="molecule type" value="Genomic_DNA"/>
</dbReference>
<evidence type="ECO:0000256" key="2">
    <source>
        <dbReference type="SAM" id="SignalP"/>
    </source>
</evidence>
<evidence type="ECO:0000313" key="5">
    <source>
        <dbReference type="EMBL" id="MCC9032861.1"/>
    </source>
</evidence>
<name>A0A9Q3USI6_9FLAO</name>
<reference evidence="4" key="3">
    <citation type="submission" date="2024-05" db="EMBL/GenBank/DDBJ databases">
        <title>Description of novel Chryseobacterium sp. strain C-2.</title>
        <authorList>
            <person name="Saticioglu I.B."/>
        </authorList>
    </citation>
    <scope>NUCLEOTIDE SEQUENCE</scope>
    <source>
        <strain evidence="4">C-2</strain>
    </source>
</reference>
<dbReference type="RefSeq" id="WP_191178543.1">
    <property type="nucleotide sequence ID" value="NZ_JACXXP010000003.1"/>
</dbReference>
<keyword evidence="6" id="KW-1185">Reference proteome</keyword>
<dbReference type="EMBL" id="JAJJML010000001">
    <property type="protein sequence ID" value="MCC9032861.1"/>
    <property type="molecule type" value="Genomic_DNA"/>
</dbReference>
<evidence type="ECO:0000313" key="6">
    <source>
        <dbReference type="Proteomes" id="UP000603715"/>
    </source>
</evidence>
<organism evidence="5 7">
    <name type="scientific">Chryseobacterium muglaense</name>
    <dbReference type="NCBI Taxonomy" id="2893752"/>
    <lineage>
        <taxon>Bacteria</taxon>
        <taxon>Pseudomonadati</taxon>
        <taxon>Bacteroidota</taxon>
        <taxon>Flavobacteriia</taxon>
        <taxon>Flavobacteriales</taxon>
        <taxon>Weeksellaceae</taxon>
        <taxon>Chryseobacterium group</taxon>
        <taxon>Chryseobacterium</taxon>
    </lineage>
</organism>
<feature type="signal peptide" evidence="2">
    <location>
        <begin position="1"/>
        <end position="19"/>
    </location>
</feature>
<evidence type="ECO:0000259" key="3">
    <source>
        <dbReference type="Pfam" id="PF18962"/>
    </source>
</evidence>
<sequence>MKKVFTSFSVLLATISVYSQVLTQNATPNVVSSAGSVSCSSQAEGYSSDNSYYRVFKLSDYGINYDYNITNVAFGVQTASAQSFPVSVSIHTLTGTSLPTGTLTAVGAVVPVSVSATNNLGMVNTGTNLTRTIPSGSTFVVKIWHDGSTAVPTQQFFMGTNSGAQTGPSYLSSTDCGGIPPTATGTGALVNFASAKWVMTITGQNATLGVTEVINSKDLQIFPNPVKDVLKFRFSNNLKSESIEIYDLTGKIMTSIQNVQNVNEVNISNYIQGNYILKVKATDGKVYIQKIIKK</sequence>
<dbReference type="Proteomes" id="UP001107960">
    <property type="component" value="Unassembled WGS sequence"/>
</dbReference>
<dbReference type="InterPro" id="IPR026444">
    <property type="entry name" value="Secre_tail"/>
</dbReference>
<feature type="chain" id="PRO_5040416586" evidence="2">
    <location>
        <begin position="20"/>
        <end position="294"/>
    </location>
</feature>
<accession>A0A9Q3USI6</accession>
<dbReference type="AlphaFoldDB" id="A0A9Q3USI6"/>
<protein>
    <submittedName>
        <fullName evidence="5">T9SS type A sorting domain-containing protein</fullName>
    </submittedName>
</protein>
<gene>
    <name evidence="4" type="ORF">IEW27_05005</name>
    <name evidence="5" type="ORF">LNP80_01150</name>
</gene>
<proteinExistence type="predicted"/>
<reference evidence="6" key="2">
    <citation type="submission" date="2023-07" db="EMBL/GenBank/DDBJ databases">
        <title>Description of novel Chryseobacterium sp. strain C-2.</title>
        <authorList>
            <person name="Saticioglu I.B."/>
        </authorList>
    </citation>
    <scope>NUCLEOTIDE SEQUENCE [LARGE SCALE GENOMIC DNA]</scope>
    <source>
        <strain evidence="6">C-2</strain>
    </source>
</reference>
<comment type="caution">
    <text evidence="5">The sequence shown here is derived from an EMBL/GenBank/DDBJ whole genome shotgun (WGS) entry which is preliminary data.</text>
</comment>
<dbReference type="NCBIfam" id="TIGR04183">
    <property type="entry name" value="Por_Secre_tail"/>
    <property type="match status" value="1"/>
</dbReference>
<reference evidence="5" key="1">
    <citation type="submission" date="2021-11" db="EMBL/GenBank/DDBJ databases">
        <title>Description of novel Chryseobacterium species.</title>
        <authorList>
            <person name="Saticioglu I.B."/>
            <person name="Ay H."/>
            <person name="Altun S."/>
            <person name="Duman M."/>
        </authorList>
    </citation>
    <scope>NUCLEOTIDE SEQUENCE</scope>
    <source>
        <strain evidence="5">C-39</strain>
    </source>
</reference>
<feature type="domain" description="Secretion system C-terminal sorting" evidence="3">
    <location>
        <begin position="221"/>
        <end position="292"/>
    </location>
</feature>
<keyword evidence="1 2" id="KW-0732">Signal</keyword>